<dbReference type="InterPro" id="IPR043130">
    <property type="entry name" value="CDP-OH_PTrfase_TM_dom"/>
</dbReference>
<feature type="transmembrane region" description="Helical" evidence="3">
    <location>
        <begin position="389"/>
        <end position="409"/>
    </location>
</feature>
<feature type="transmembrane region" description="Helical" evidence="3">
    <location>
        <begin position="470"/>
        <end position="489"/>
    </location>
</feature>
<dbReference type="PROSITE" id="PS00379">
    <property type="entry name" value="CDP_ALCOHOL_P_TRANSF"/>
    <property type="match status" value="1"/>
</dbReference>
<accession>A0ABW8AQE3</accession>
<evidence type="ECO:0000313" key="5">
    <source>
        <dbReference type="Proteomes" id="UP001612915"/>
    </source>
</evidence>
<keyword evidence="1 2" id="KW-0808">Transferase</keyword>
<evidence type="ECO:0000256" key="1">
    <source>
        <dbReference type="ARBA" id="ARBA00022679"/>
    </source>
</evidence>
<sequence length="568" mass="59555">MVAADTQTRPLDVALLPAAGPDSSADLMAALRAQVPLVALTPEGPLSQRIAARSDRPLALIPADLVLSAVPLGAVLDDPRLGSAALAAPGPEPASWQFLDVLKIDGPDRARAAQLAEELENGADDVPLLELTRALAAAGVGVTPVPLTGYVWAHPLDAAETRSARAGVAALDERYVRLREAARGGDGVYSTLVVRRLSWRLTDLALRLGVTPNQVTVASLLIGLGAALCLAASGTGGRGWAVLGAVLLQLSLLVDCVDGELARFRRRFSRFGAWLDASTDRVKEFAVIGALAFASDRAGHPVWLLAAVAVVLQTFRNEFEVGWGLQRGYLRGATRPNTWVRNAEPLRFNRIARPDPGFSWVRRLGHFPVGERFLLISVAAAVWTPRGTLALLVAGGALAAGYMLAAFAVRRRSSSVDAPKLAALFAGGPVLGPALRRATVEATAFAALAPAVLAVAELVALWVLVERVDVAPEAALALVTATALAHYLHVYGVRDGAAAVRRGTGTDGRLLLALVLGVVSTLAPRVATPGTWLLAALVLVEAVVGSLRDWTDDDSRVTVETRTVEGAS</sequence>
<organism evidence="4 5">
    <name type="scientific">Spongisporangium articulatum</name>
    <dbReference type="NCBI Taxonomy" id="3362603"/>
    <lineage>
        <taxon>Bacteria</taxon>
        <taxon>Bacillati</taxon>
        <taxon>Actinomycetota</taxon>
        <taxon>Actinomycetes</taxon>
        <taxon>Kineosporiales</taxon>
        <taxon>Kineosporiaceae</taxon>
        <taxon>Spongisporangium</taxon>
    </lineage>
</organism>
<keyword evidence="3" id="KW-0812">Transmembrane</keyword>
<keyword evidence="3" id="KW-1133">Transmembrane helix</keyword>
<comment type="similarity">
    <text evidence="2">Belongs to the CDP-alcohol phosphatidyltransferase class-I family.</text>
</comment>
<evidence type="ECO:0000256" key="3">
    <source>
        <dbReference type="SAM" id="Phobius"/>
    </source>
</evidence>
<feature type="transmembrane region" description="Helical" evidence="3">
    <location>
        <begin position="444"/>
        <end position="464"/>
    </location>
</feature>
<reference evidence="4 5" key="1">
    <citation type="submission" date="2024-10" db="EMBL/GenBank/DDBJ databases">
        <title>The Natural Products Discovery Center: Release of the First 8490 Sequenced Strains for Exploring Actinobacteria Biosynthetic Diversity.</title>
        <authorList>
            <person name="Kalkreuter E."/>
            <person name="Kautsar S.A."/>
            <person name="Yang D."/>
            <person name="Bader C.D."/>
            <person name="Teijaro C.N."/>
            <person name="Fluegel L."/>
            <person name="Davis C.M."/>
            <person name="Simpson J.R."/>
            <person name="Lauterbach L."/>
            <person name="Steele A.D."/>
            <person name="Gui C."/>
            <person name="Meng S."/>
            <person name="Li G."/>
            <person name="Viehrig K."/>
            <person name="Ye F."/>
            <person name="Su P."/>
            <person name="Kiefer A.F."/>
            <person name="Nichols A."/>
            <person name="Cepeda A.J."/>
            <person name="Yan W."/>
            <person name="Fan B."/>
            <person name="Jiang Y."/>
            <person name="Adhikari A."/>
            <person name="Zheng C.-J."/>
            <person name="Schuster L."/>
            <person name="Cowan T.M."/>
            <person name="Smanski M.J."/>
            <person name="Chevrette M.G."/>
            <person name="De Carvalho L.P.S."/>
            <person name="Shen B."/>
        </authorList>
    </citation>
    <scope>NUCLEOTIDE SEQUENCE [LARGE SCALE GENOMIC DNA]</scope>
    <source>
        <strain evidence="4 5">NPDC049639</strain>
    </source>
</reference>
<dbReference type="Pfam" id="PF01066">
    <property type="entry name" value="CDP-OH_P_transf"/>
    <property type="match status" value="1"/>
</dbReference>
<dbReference type="InterPro" id="IPR000462">
    <property type="entry name" value="CDP-OH_P_trans"/>
</dbReference>
<dbReference type="Proteomes" id="UP001612915">
    <property type="component" value="Unassembled WGS sequence"/>
</dbReference>
<comment type="caution">
    <text evidence="4">The sequence shown here is derived from an EMBL/GenBank/DDBJ whole genome shotgun (WGS) entry which is preliminary data.</text>
</comment>
<dbReference type="RefSeq" id="WP_398282458.1">
    <property type="nucleotide sequence ID" value="NZ_JBITLV010000005.1"/>
</dbReference>
<proteinExistence type="inferred from homology"/>
<evidence type="ECO:0000313" key="4">
    <source>
        <dbReference type="EMBL" id="MFI7588595.1"/>
    </source>
</evidence>
<dbReference type="EMBL" id="JBITLV010000005">
    <property type="protein sequence ID" value="MFI7588595.1"/>
    <property type="molecule type" value="Genomic_DNA"/>
</dbReference>
<dbReference type="Gene3D" id="1.20.120.1760">
    <property type="match status" value="1"/>
</dbReference>
<evidence type="ECO:0000256" key="2">
    <source>
        <dbReference type="RuleBase" id="RU003750"/>
    </source>
</evidence>
<protein>
    <submittedName>
        <fullName evidence="4">CDP-alcohol phosphatidyltransferase family protein</fullName>
    </submittedName>
</protein>
<name>A0ABW8AQE3_9ACTN</name>
<dbReference type="InterPro" id="IPR048254">
    <property type="entry name" value="CDP_ALCOHOL_P_TRANSF_CS"/>
</dbReference>
<keyword evidence="3" id="KW-0472">Membrane</keyword>
<keyword evidence="5" id="KW-1185">Reference proteome</keyword>
<gene>
    <name evidence="4" type="ORF">ACIB24_16110</name>
</gene>